<feature type="compositionally biased region" description="Basic and acidic residues" evidence="1">
    <location>
        <begin position="1"/>
        <end position="16"/>
    </location>
</feature>
<feature type="region of interest" description="Disordered" evidence="1">
    <location>
        <begin position="178"/>
        <end position="258"/>
    </location>
</feature>
<name>A0A2T0PZT3_9ACTN</name>
<dbReference type="EMBL" id="PVZC01000006">
    <property type="protein sequence ID" value="PRX97026.1"/>
    <property type="molecule type" value="Genomic_DNA"/>
</dbReference>
<feature type="region of interest" description="Disordered" evidence="1">
    <location>
        <begin position="1"/>
        <end position="71"/>
    </location>
</feature>
<protein>
    <submittedName>
        <fullName evidence="2">Uncharacterized protein</fullName>
    </submittedName>
</protein>
<dbReference type="Proteomes" id="UP000237846">
    <property type="component" value="Unassembled WGS sequence"/>
</dbReference>
<keyword evidence="3" id="KW-1185">Reference proteome</keyword>
<proteinExistence type="predicted"/>
<accession>A0A2T0PZT3</accession>
<sequence>MADMADRNDRADEEHPAPGTGDAPAVAGGERPGGQEPAGSAPADRPAEPPRTGPEPGPSGEAAHGRGGDLVDGAARFISTVQRRAVSQGIRYTASAAGRATGLRRSEDVWQRAVREPHDGSEPSVRALLDQIAGTVRHRAPEVFGHLGRAGGTVFNALRETVDAVEDYERRLRARREAELREEDRRELDSAPAARAGIRDAGAGEAPAPARPAGEPAGDPWSASVAEPAAAPPPRPAREQQDGGDPWATAISERDDAP</sequence>
<comment type="caution">
    <text evidence="2">The sequence shown here is derived from an EMBL/GenBank/DDBJ whole genome shotgun (WGS) entry which is preliminary data.</text>
</comment>
<feature type="compositionally biased region" description="Low complexity" evidence="1">
    <location>
        <begin position="191"/>
        <end position="220"/>
    </location>
</feature>
<feature type="compositionally biased region" description="Basic and acidic residues" evidence="1">
    <location>
        <begin position="178"/>
        <end position="189"/>
    </location>
</feature>
<evidence type="ECO:0000313" key="2">
    <source>
        <dbReference type="EMBL" id="PRX97026.1"/>
    </source>
</evidence>
<dbReference type="AlphaFoldDB" id="A0A2T0PZT3"/>
<reference evidence="2 3" key="1">
    <citation type="submission" date="2018-03" db="EMBL/GenBank/DDBJ databases">
        <title>Genomic Encyclopedia of Archaeal and Bacterial Type Strains, Phase II (KMG-II): from individual species to whole genera.</title>
        <authorList>
            <person name="Goeker M."/>
        </authorList>
    </citation>
    <scope>NUCLEOTIDE SEQUENCE [LARGE SCALE GENOMIC DNA]</scope>
    <source>
        <strain evidence="2 3">DSM 45601</strain>
    </source>
</reference>
<organism evidence="2 3">
    <name type="scientific">Allonocardiopsis opalescens</name>
    <dbReference type="NCBI Taxonomy" id="1144618"/>
    <lineage>
        <taxon>Bacteria</taxon>
        <taxon>Bacillati</taxon>
        <taxon>Actinomycetota</taxon>
        <taxon>Actinomycetes</taxon>
        <taxon>Streptosporangiales</taxon>
        <taxon>Allonocardiopsis</taxon>
    </lineage>
</organism>
<gene>
    <name evidence="2" type="ORF">CLV72_10662</name>
</gene>
<evidence type="ECO:0000256" key="1">
    <source>
        <dbReference type="SAM" id="MobiDB-lite"/>
    </source>
</evidence>
<evidence type="ECO:0000313" key="3">
    <source>
        <dbReference type="Proteomes" id="UP000237846"/>
    </source>
</evidence>